<evidence type="ECO:0000313" key="2">
    <source>
        <dbReference type="EMBL" id="KAJ5703869.1"/>
    </source>
</evidence>
<organism evidence="2 3">
    <name type="scientific">Penicillium malachiteum</name>
    <dbReference type="NCBI Taxonomy" id="1324776"/>
    <lineage>
        <taxon>Eukaryota</taxon>
        <taxon>Fungi</taxon>
        <taxon>Dikarya</taxon>
        <taxon>Ascomycota</taxon>
        <taxon>Pezizomycotina</taxon>
        <taxon>Eurotiomycetes</taxon>
        <taxon>Eurotiomycetidae</taxon>
        <taxon>Eurotiales</taxon>
        <taxon>Aspergillaceae</taxon>
        <taxon>Penicillium</taxon>
    </lineage>
</organism>
<sequence length="647" mass="73842">MSTEELSRPQLVRRFTSELKDDCDLAIQTKTFQEDMDRQIEIREKMRMDHVNTQGRIKDQSVRGLEIARQTLQSQCEEFFKSVEQKDEADKKKSSMRRMFHRNNAEQKLAQEMRGRGQFTVDQVTSMTTELEEQWNESNGKVATNFMKICQKLNDHKQIFQCFPSQSDYTSTLCGAVTMIIQASINYLTIAETLSGYVAELSERISICTKWLDLYTNVDMKERLCGIYEQYFKFFTKVATWYMKPKSSKMLDSFNSNFTTKYQGTKTKIQTSIQLLREQAEIENARQVTHIIPALAYSTASIMKEVRESRNANNDVGGKMYQLLLQLDGRCKRYPLHHSNLTTCLSHFILYLVERLEGAQLPRLHETSDDTSSETSSVEEYETTQILRITGGITRAEAEELCQSLGLQSLINQVGGSDGIEPARQAGRLVAEPNIIHTLGRWTQATSGNDLILWIMSPYEPGPQTSAELAAYGVIWTAIQAKAQFVAYTCHRPRPGTVPGYQNLEDKAAVLAMVYSLILQLLQFQPPGDELSLQREMIDQVTQPGERWNYSLALLKYLLANTPTLRYCIISGISSLEGEAQDMCKEFVDLLFSHVRNADSPLRVLFTTSGQSRTLFDTVSTESKVFSNNTFRRAKGRRMYHDVEMPS</sequence>
<comment type="caution">
    <text evidence="2">The sequence shown here is derived from an EMBL/GenBank/DDBJ whole genome shotgun (WGS) entry which is preliminary data.</text>
</comment>
<reference evidence="2" key="1">
    <citation type="journal article" date="2023" name="IMA Fungus">
        <title>Comparative genomic study of the Penicillium genus elucidates a diverse pangenome and 15 lateral gene transfer events.</title>
        <authorList>
            <person name="Petersen C."/>
            <person name="Sorensen T."/>
            <person name="Nielsen M.R."/>
            <person name="Sondergaard T.E."/>
            <person name="Sorensen J.L."/>
            <person name="Fitzpatrick D.A."/>
            <person name="Frisvad J.C."/>
            <person name="Nielsen K.L."/>
        </authorList>
    </citation>
    <scope>NUCLEOTIDE SEQUENCE</scope>
    <source>
        <strain evidence="2">IBT 17514</strain>
    </source>
</reference>
<dbReference type="EMBL" id="JAQJAN010000020">
    <property type="protein sequence ID" value="KAJ5703869.1"/>
    <property type="molecule type" value="Genomic_DNA"/>
</dbReference>
<evidence type="ECO:0000313" key="3">
    <source>
        <dbReference type="Proteomes" id="UP001215712"/>
    </source>
</evidence>
<proteinExistence type="predicted"/>
<dbReference type="InterPro" id="IPR056125">
    <property type="entry name" value="DUF7708"/>
</dbReference>
<gene>
    <name evidence="2" type="ORF">N7493_011007</name>
</gene>
<keyword evidence="3" id="KW-1185">Reference proteome</keyword>
<dbReference type="AlphaFoldDB" id="A0AAD6HBJ1"/>
<feature type="domain" description="DUF7708" evidence="1">
    <location>
        <begin position="147"/>
        <end position="285"/>
    </location>
</feature>
<accession>A0AAD6HBJ1</accession>
<dbReference type="Proteomes" id="UP001215712">
    <property type="component" value="Unassembled WGS sequence"/>
</dbReference>
<dbReference type="Pfam" id="PF24809">
    <property type="entry name" value="DUF7708"/>
    <property type="match status" value="1"/>
</dbReference>
<reference evidence="2" key="2">
    <citation type="submission" date="2023-01" db="EMBL/GenBank/DDBJ databases">
        <authorList>
            <person name="Petersen C."/>
        </authorList>
    </citation>
    <scope>NUCLEOTIDE SEQUENCE</scope>
    <source>
        <strain evidence="2">IBT 17514</strain>
    </source>
</reference>
<evidence type="ECO:0000259" key="1">
    <source>
        <dbReference type="Pfam" id="PF24809"/>
    </source>
</evidence>
<name>A0AAD6HBJ1_9EURO</name>
<protein>
    <recommendedName>
        <fullName evidence="1">DUF7708 domain-containing protein</fullName>
    </recommendedName>
</protein>